<dbReference type="Gene3D" id="3.90.180.10">
    <property type="entry name" value="Medium-chain alcohol dehydrogenases, catalytic domain"/>
    <property type="match status" value="1"/>
</dbReference>
<dbReference type="Gene3D" id="3.40.50.720">
    <property type="entry name" value="NAD(P)-binding Rossmann-like Domain"/>
    <property type="match status" value="1"/>
</dbReference>
<dbReference type="PANTHER" id="PTHR11695">
    <property type="entry name" value="ALCOHOL DEHYDROGENASE RELATED"/>
    <property type="match status" value="1"/>
</dbReference>
<dbReference type="GO" id="GO:0016491">
    <property type="term" value="F:oxidoreductase activity"/>
    <property type="evidence" value="ECO:0007669"/>
    <property type="project" value="InterPro"/>
</dbReference>
<dbReference type="VEuPathDB" id="FungiDB:I7I50_07034"/>
<proteinExistence type="predicted"/>
<accession>C0NGF9</accession>
<protein>
    <submittedName>
        <fullName evidence="3">Reticulon-4-interacting protein</fullName>
    </submittedName>
</protein>
<dbReference type="HOGENOM" id="CLU_026673_3_3_1"/>
<feature type="region of interest" description="Disordered" evidence="1">
    <location>
        <begin position="33"/>
        <end position="61"/>
    </location>
</feature>
<feature type="compositionally biased region" description="Low complexity" evidence="1">
    <location>
        <begin position="83"/>
        <end position="110"/>
    </location>
</feature>
<dbReference type="STRING" id="447093.C0NGF9"/>
<keyword evidence="4" id="KW-1185">Reference proteome</keyword>
<evidence type="ECO:0000256" key="1">
    <source>
        <dbReference type="SAM" id="MobiDB-lite"/>
    </source>
</evidence>
<dbReference type="Proteomes" id="UP000001631">
    <property type="component" value="Unassembled WGS sequence"/>
</dbReference>
<dbReference type="RefSeq" id="XP_045289375.1">
    <property type="nucleotide sequence ID" value="XM_045429480.1"/>
</dbReference>
<organism evidence="3 4">
    <name type="scientific">Ajellomyces capsulatus (strain G186AR / H82 / ATCC MYA-2454 / RMSCC 2432)</name>
    <name type="common">Darling's disease fungus</name>
    <name type="synonym">Histoplasma capsulatum</name>
    <dbReference type="NCBI Taxonomy" id="447093"/>
    <lineage>
        <taxon>Eukaryota</taxon>
        <taxon>Fungi</taxon>
        <taxon>Dikarya</taxon>
        <taxon>Ascomycota</taxon>
        <taxon>Pezizomycotina</taxon>
        <taxon>Eurotiomycetes</taxon>
        <taxon>Eurotiomycetidae</taxon>
        <taxon>Onygenales</taxon>
        <taxon>Ajellomycetaceae</taxon>
        <taxon>Histoplasma</taxon>
    </lineage>
</organism>
<reference evidence="3" key="1">
    <citation type="submission" date="2009-02" db="EMBL/GenBank/DDBJ databases">
        <title>The Genome Sequence of Ajellomyces capsulatus strain G186AR.</title>
        <authorList>
            <consortium name="The Broad Institute Genome Sequencing Platform"/>
            <person name="Champion M."/>
            <person name="Cuomo C."/>
            <person name="Ma L.-J."/>
            <person name="Henn M.R."/>
            <person name="Sil A."/>
            <person name="Goldman B."/>
            <person name="Young S.K."/>
            <person name="Kodira C.D."/>
            <person name="Zeng Q."/>
            <person name="Koehrsen M."/>
            <person name="Alvarado L."/>
            <person name="Berlin A."/>
            <person name="Borenstein D."/>
            <person name="Chen Z."/>
            <person name="Engels R."/>
            <person name="Freedman E."/>
            <person name="Gellesch M."/>
            <person name="Goldberg J."/>
            <person name="Griggs A."/>
            <person name="Gujja S."/>
            <person name="Heiman D."/>
            <person name="Hepburn T."/>
            <person name="Howarth C."/>
            <person name="Jen D."/>
            <person name="Larson L."/>
            <person name="Lewis B."/>
            <person name="Mehta T."/>
            <person name="Park D."/>
            <person name="Pearson M."/>
            <person name="Roberts A."/>
            <person name="Saif S."/>
            <person name="Shea T."/>
            <person name="Shenoy N."/>
            <person name="Sisk P."/>
            <person name="Stolte C."/>
            <person name="Sykes S."/>
            <person name="Walk T."/>
            <person name="White J."/>
            <person name="Yandava C."/>
            <person name="Klein B."/>
            <person name="McEwen J.G."/>
            <person name="Puccia R."/>
            <person name="Goldman G.H."/>
            <person name="Felipe M.S."/>
            <person name="Nino-Vega G."/>
            <person name="San-Blas G."/>
            <person name="Taylor J."/>
            <person name="Mendoza L."/>
            <person name="Galagan J."/>
            <person name="Nusbaum C."/>
            <person name="Birren B."/>
        </authorList>
    </citation>
    <scope>NUCLEOTIDE SEQUENCE</scope>
    <source>
        <strain evidence="3">G186AR</strain>
    </source>
</reference>
<dbReference type="AlphaFoldDB" id="C0NGF9"/>
<dbReference type="CDD" id="cd05289">
    <property type="entry name" value="MDR_like_2"/>
    <property type="match status" value="1"/>
</dbReference>
<dbReference type="GeneID" id="69035447"/>
<dbReference type="GO" id="GO:0005739">
    <property type="term" value="C:mitochondrion"/>
    <property type="evidence" value="ECO:0007669"/>
    <property type="project" value="TreeGrafter"/>
</dbReference>
<evidence type="ECO:0000259" key="2">
    <source>
        <dbReference type="SMART" id="SM00829"/>
    </source>
</evidence>
<sequence length="428" mass="46363">MEPTPRTHTTTLAEQENIPASMPALYLPLPPSHPYTITNPPSPSTLLYTTTHPTPTPTSSQYLVKIQTTALCRGELGWAETLSPASHASSSPSSSPSSSQPTTTTTTQPQPDNPVLLKCIPGHDISGIVLSTPQIDERSMAGPKFKVGDEVIGLLAFARDGGAADVAVALEGELAFKPRNVSALHAACLPLSALTAWQAVFEQAGVKGWVQDADGDGDGEEWRRDKERVRRVLVLNASGGVGVMVCQLLKADMLFGDGEGNGGGRFWVCGVCSGRNEEFVRDQLRVDEVLDYTKEREGLGAAFRRRGWAPVDFVLDCVGGQTLKQAYDAAVVRDGGIVVSIAQPVPEQEPEWADVRDAIVKRDLTSRFFIVRPDGEQLGKIALLVEGGELKSFVEREMELYQGREAMELVESGRVRGKVVLRVNNYDR</sequence>
<dbReference type="InterPro" id="IPR036291">
    <property type="entry name" value="NAD(P)-bd_dom_sf"/>
</dbReference>
<dbReference type="SUPFAM" id="SSF50129">
    <property type="entry name" value="GroES-like"/>
    <property type="match status" value="1"/>
</dbReference>
<dbReference type="InParanoid" id="C0NGF9"/>
<dbReference type="EMBL" id="GG663365">
    <property type="protein sequence ID" value="EEH08894.1"/>
    <property type="molecule type" value="Genomic_DNA"/>
</dbReference>
<dbReference type="InterPro" id="IPR020843">
    <property type="entry name" value="ER"/>
</dbReference>
<dbReference type="SUPFAM" id="SSF51735">
    <property type="entry name" value="NAD(P)-binding Rossmann-fold domains"/>
    <property type="match status" value="1"/>
</dbReference>
<gene>
    <name evidence="3" type="ORF">HCBG_02431</name>
</gene>
<name>C0NGF9_AJECG</name>
<feature type="region of interest" description="Disordered" evidence="1">
    <location>
        <begin position="82"/>
        <end position="116"/>
    </location>
</feature>
<feature type="domain" description="Enoyl reductase (ER)" evidence="2">
    <location>
        <begin position="41"/>
        <end position="421"/>
    </location>
</feature>
<dbReference type="InterPro" id="IPR050700">
    <property type="entry name" value="YIM1/Zinc_Alcohol_DH_Fams"/>
</dbReference>
<evidence type="ECO:0000313" key="4">
    <source>
        <dbReference type="Proteomes" id="UP000001631"/>
    </source>
</evidence>
<dbReference type="InterPro" id="IPR011032">
    <property type="entry name" value="GroES-like_sf"/>
</dbReference>
<evidence type="ECO:0000313" key="3">
    <source>
        <dbReference type="EMBL" id="EEH08894.1"/>
    </source>
</evidence>
<dbReference type="SMART" id="SM00829">
    <property type="entry name" value="PKS_ER"/>
    <property type="match status" value="1"/>
</dbReference>
<dbReference type="PANTHER" id="PTHR11695:SF647">
    <property type="entry name" value="ENOYL REDUCTASE (ER) DOMAIN-CONTAINING PROTEIN"/>
    <property type="match status" value="1"/>
</dbReference>
<feature type="compositionally biased region" description="Low complexity" evidence="1">
    <location>
        <begin position="44"/>
        <end position="60"/>
    </location>
</feature>
<dbReference type="Pfam" id="PF13602">
    <property type="entry name" value="ADH_zinc_N_2"/>
    <property type="match status" value="1"/>
</dbReference>